<sequence>MIPTETTHRVLPEEIGGKAPFITKAYASISMRNFCR</sequence>
<dbReference type="EMBL" id="BPVZ01000028">
    <property type="protein sequence ID" value="GKV08032.1"/>
    <property type="molecule type" value="Genomic_DNA"/>
</dbReference>
<protein>
    <submittedName>
        <fullName evidence="1">Uncharacterized protein</fullName>
    </submittedName>
</protein>
<gene>
    <name evidence="1" type="ORF">SLEP1_g19720</name>
</gene>
<keyword evidence="2" id="KW-1185">Reference proteome</keyword>
<reference evidence="1 2" key="1">
    <citation type="journal article" date="2021" name="Commun. Biol.">
        <title>The genome of Shorea leprosula (Dipterocarpaceae) highlights the ecological relevance of drought in aseasonal tropical rainforests.</title>
        <authorList>
            <person name="Ng K.K.S."/>
            <person name="Kobayashi M.J."/>
            <person name="Fawcett J.A."/>
            <person name="Hatakeyama M."/>
            <person name="Paape T."/>
            <person name="Ng C.H."/>
            <person name="Ang C.C."/>
            <person name="Tnah L.H."/>
            <person name="Lee C.T."/>
            <person name="Nishiyama T."/>
            <person name="Sese J."/>
            <person name="O'Brien M.J."/>
            <person name="Copetti D."/>
            <person name="Mohd Noor M.I."/>
            <person name="Ong R.C."/>
            <person name="Putra M."/>
            <person name="Sireger I.Z."/>
            <person name="Indrioko S."/>
            <person name="Kosugi Y."/>
            <person name="Izuno A."/>
            <person name="Isagi Y."/>
            <person name="Lee S.L."/>
            <person name="Shimizu K.K."/>
        </authorList>
    </citation>
    <scope>NUCLEOTIDE SEQUENCE [LARGE SCALE GENOMIC DNA]</scope>
    <source>
        <strain evidence="1">214</strain>
    </source>
</reference>
<accession>A0AAV5J9J5</accession>
<comment type="caution">
    <text evidence="1">The sequence shown here is derived from an EMBL/GenBank/DDBJ whole genome shotgun (WGS) entry which is preliminary data.</text>
</comment>
<name>A0AAV5J9J5_9ROSI</name>
<dbReference type="AlphaFoldDB" id="A0AAV5J9J5"/>
<evidence type="ECO:0000313" key="2">
    <source>
        <dbReference type="Proteomes" id="UP001054252"/>
    </source>
</evidence>
<proteinExistence type="predicted"/>
<evidence type="ECO:0000313" key="1">
    <source>
        <dbReference type="EMBL" id="GKV08032.1"/>
    </source>
</evidence>
<organism evidence="1 2">
    <name type="scientific">Rubroshorea leprosula</name>
    <dbReference type="NCBI Taxonomy" id="152421"/>
    <lineage>
        <taxon>Eukaryota</taxon>
        <taxon>Viridiplantae</taxon>
        <taxon>Streptophyta</taxon>
        <taxon>Embryophyta</taxon>
        <taxon>Tracheophyta</taxon>
        <taxon>Spermatophyta</taxon>
        <taxon>Magnoliopsida</taxon>
        <taxon>eudicotyledons</taxon>
        <taxon>Gunneridae</taxon>
        <taxon>Pentapetalae</taxon>
        <taxon>rosids</taxon>
        <taxon>malvids</taxon>
        <taxon>Malvales</taxon>
        <taxon>Dipterocarpaceae</taxon>
        <taxon>Rubroshorea</taxon>
    </lineage>
</organism>
<dbReference type="Proteomes" id="UP001054252">
    <property type="component" value="Unassembled WGS sequence"/>
</dbReference>